<dbReference type="Proteomes" id="UP000319175">
    <property type="component" value="Unassembled WGS sequence"/>
</dbReference>
<sequence>MKRILFPTDFSEIADNAFLYALKMADSLEAEIILLHTFDMPIIDGAEIPINFKEMYDTLEIQQMSHFKDYIPHLKEIAANNGMGHIQISHLLKSGDLTYAMQDVVQEHNISLVVMGTSGVSGWFDSIFGSQAGEAITSLTAPVLSIPIEAKYKKIKTIAFTNLYREKDFEALERLVEIALKFDATIKSLYVKKSFTSLSDEEIKTWEQRCSAWPVQFFVIPHDDVKETIQDFINNQHIDLLTMLTEKRGFWEDLFTSSLTQKISYKIEIPMLALHENGL</sequence>
<evidence type="ECO:0000259" key="2">
    <source>
        <dbReference type="Pfam" id="PF00582"/>
    </source>
</evidence>
<dbReference type="EMBL" id="VFJE01000055">
    <property type="protein sequence ID" value="TPD67324.1"/>
    <property type="molecule type" value="Genomic_DNA"/>
</dbReference>
<dbReference type="RefSeq" id="WP_140001483.1">
    <property type="nucleotide sequence ID" value="NZ_VFJE01000055.1"/>
</dbReference>
<comment type="caution">
    <text evidence="3">The sequence shown here is derived from an EMBL/GenBank/DDBJ whole genome shotgun (WGS) entry which is preliminary data.</text>
</comment>
<name>A0A501Q4R4_9FLAO</name>
<accession>A0A501Q4R4</accession>
<dbReference type="PANTHER" id="PTHR46268">
    <property type="entry name" value="STRESS RESPONSE PROTEIN NHAX"/>
    <property type="match status" value="1"/>
</dbReference>
<keyword evidence="4" id="KW-1185">Reference proteome</keyword>
<dbReference type="CDD" id="cd00293">
    <property type="entry name" value="USP-like"/>
    <property type="match status" value="2"/>
</dbReference>
<feature type="domain" description="UspA" evidence="2">
    <location>
        <begin position="1"/>
        <end position="145"/>
    </location>
</feature>
<dbReference type="PANTHER" id="PTHR46268:SF6">
    <property type="entry name" value="UNIVERSAL STRESS PROTEIN UP12"/>
    <property type="match status" value="1"/>
</dbReference>
<reference evidence="3 4" key="1">
    <citation type="submission" date="2019-06" db="EMBL/GenBank/DDBJ databases">
        <title>Flavobacterium sp. MaA-Y11 from geoumgang.</title>
        <authorList>
            <person name="Jeong S."/>
        </authorList>
    </citation>
    <scope>NUCLEOTIDE SEQUENCE [LARGE SCALE GENOMIC DNA]</scope>
    <source>
        <strain evidence="3 4">MaA-Y11</strain>
    </source>
</reference>
<dbReference type="AlphaFoldDB" id="A0A501Q4R4"/>
<dbReference type="Pfam" id="PF00582">
    <property type="entry name" value="Usp"/>
    <property type="match status" value="1"/>
</dbReference>
<proteinExistence type="inferred from homology"/>
<evidence type="ECO:0000256" key="1">
    <source>
        <dbReference type="ARBA" id="ARBA00008791"/>
    </source>
</evidence>
<evidence type="ECO:0000313" key="3">
    <source>
        <dbReference type="EMBL" id="TPD67324.1"/>
    </source>
</evidence>
<dbReference type="SUPFAM" id="SSF52402">
    <property type="entry name" value="Adenine nucleotide alpha hydrolases-like"/>
    <property type="match status" value="2"/>
</dbReference>
<protein>
    <submittedName>
        <fullName evidence="3">Universal stress protein</fullName>
    </submittedName>
</protein>
<dbReference type="InterPro" id="IPR014729">
    <property type="entry name" value="Rossmann-like_a/b/a_fold"/>
</dbReference>
<dbReference type="InterPro" id="IPR006016">
    <property type="entry name" value="UspA"/>
</dbReference>
<comment type="similarity">
    <text evidence="1">Belongs to the universal stress protein A family.</text>
</comment>
<dbReference type="PRINTS" id="PR01438">
    <property type="entry name" value="UNVRSLSTRESS"/>
</dbReference>
<gene>
    <name evidence="3" type="ORF">FJA49_13715</name>
</gene>
<organism evidence="3 4">
    <name type="scientific">Flavobacterium microcysteis</name>
    <dbReference type="NCBI Taxonomy" id="2596891"/>
    <lineage>
        <taxon>Bacteria</taxon>
        <taxon>Pseudomonadati</taxon>
        <taxon>Bacteroidota</taxon>
        <taxon>Flavobacteriia</taxon>
        <taxon>Flavobacteriales</taxon>
        <taxon>Flavobacteriaceae</taxon>
        <taxon>Flavobacterium</taxon>
    </lineage>
</organism>
<evidence type="ECO:0000313" key="4">
    <source>
        <dbReference type="Proteomes" id="UP000319175"/>
    </source>
</evidence>
<dbReference type="OrthoDB" id="9788959at2"/>
<dbReference type="Gene3D" id="3.40.50.620">
    <property type="entry name" value="HUPs"/>
    <property type="match status" value="2"/>
</dbReference>
<dbReference type="InterPro" id="IPR006015">
    <property type="entry name" value="Universal_stress_UspA"/>
</dbReference>